<evidence type="ECO:0000256" key="1">
    <source>
        <dbReference type="SAM" id="MobiDB-lite"/>
    </source>
</evidence>
<dbReference type="InParanoid" id="D7FTX2"/>
<feature type="region of interest" description="Disordered" evidence="1">
    <location>
        <begin position="1"/>
        <end position="46"/>
    </location>
</feature>
<organism evidence="2 3">
    <name type="scientific">Ectocarpus siliculosus</name>
    <name type="common">Brown alga</name>
    <name type="synonym">Conferva siliculosa</name>
    <dbReference type="NCBI Taxonomy" id="2880"/>
    <lineage>
        <taxon>Eukaryota</taxon>
        <taxon>Sar</taxon>
        <taxon>Stramenopiles</taxon>
        <taxon>Ochrophyta</taxon>
        <taxon>PX clade</taxon>
        <taxon>Phaeophyceae</taxon>
        <taxon>Ectocarpales</taxon>
        <taxon>Ectocarpaceae</taxon>
        <taxon>Ectocarpus</taxon>
    </lineage>
</organism>
<proteinExistence type="predicted"/>
<feature type="compositionally biased region" description="Basic and acidic residues" evidence="1">
    <location>
        <begin position="1"/>
        <end position="11"/>
    </location>
</feature>
<keyword evidence="3" id="KW-1185">Reference proteome</keyword>
<accession>D7FTX2</accession>
<sequence length="89" mass="10214">MVARMGGDRTGRTRHPAVPEGATKPRWAAPQRGRTRRTARSGPGWWAEGRRGRVWAFQMQRSSFRVRSEREEIPASRRRSCPPEATSRL</sequence>
<feature type="region of interest" description="Disordered" evidence="1">
    <location>
        <begin position="65"/>
        <end position="89"/>
    </location>
</feature>
<dbReference type="EMBL" id="FN649760">
    <property type="protein sequence ID" value="CBJ31499.1"/>
    <property type="molecule type" value="Genomic_DNA"/>
</dbReference>
<evidence type="ECO:0000313" key="3">
    <source>
        <dbReference type="Proteomes" id="UP000002630"/>
    </source>
</evidence>
<dbReference type="Proteomes" id="UP000002630">
    <property type="component" value="Unassembled WGS sequence"/>
</dbReference>
<dbReference type="AlphaFoldDB" id="D7FTX2"/>
<evidence type="ECO:0000313" key="2">
    <source>
        <dbReference type="EMBL" id="CBJ31499.1"/>
    </source>
</evidence>
<gene>
    <name evidence="2" type="ORF">Esi_0261_0009</name>
</gene>
<feature type="compositionally biased region" description="Basic and acidic residues" evidence="1">
    <location>
        <begin position="66"/>
        <end position="75"/>
    </location>
</feature>
<name>D7FTX2_ECTSI</name>
<reference evidence="2 3" key="1">
    <citation type="journal article" date="2010" name="Nature">
        <title>The Ectocarpus genome and the independent evolution of multicellularity in brown algae.</title>
        <authorList>
            <person name="Cock J.M."/>
            <person name="Sterck L."/>
            <person name="Rouze P."/>
            <person name="Scornet D."/>
            <person name="Allen A.E."/>
            <person name="Amoutzias G."/>
            <person name="Anthouard V."/>
            <person name="Artiguenave F."/>
            <person name="Aury J.M."/>
            <person name="Badger J.H."/>
            <person name="Beszteri B."/>
            <person name="Billiau K."/>
            <person name="Bonnet E."/>
            <person name="Bothwell J.H."/>
            <person name="Bowler C."/>
            <person name="Boyen C."/>
            <person name="Brownlee C."/>
            <person name="Carrano C.J."/>
            <person name="Charrier B."/>
            <person name="Cho G.Y."/>
            <person name="Coelho S.M."/>
            <person name="Collen J."/>
            <person name="Corre E."/>
            <person name="Da Silva C."/>
            <person name="Delage L."/>
            <person name="Delaroque N."/>
            <person name="Dittami S.M."/>
            <person name="Doulbeau S."/>
            <person name="Elias M."/>
            <person name="Farnham G."/>
            <person name="Gachon C.M."/>
            <person name="Gschloessl B."/>
            <person name="Heesch S."/>
            <person name="Jabbari K."/>
            <person name="Jubin C."/>
            <person name="Kawai H."/>
            <person name="Kimura K."/>
            <person name="Kloareg B."/>
            <person name="Kupper F.C."/>
            <person name="Lang D."/>
            <person name="Le Bail A."/>
            <person name="Leblanc C."/>
            <person name="Lerouge P."/>
            <person name="Lohr M."/>
            <person name="Lopez P.J."/>
            <person name="Martens C."/>
            <person name="Maumus F."/>
            <person name="Michel G."/>
            <person name="Miranda-Saavedra D."/>
            <person name="Morales J."/>
            <person name="Moreau H."/>
            <person name="Motomura T."/>
            <person name="Nagasato C."/>
            <person name="Napoli C.A."/>
            <person name="Nelson D.R."/>
            <person name="Nyvall-Collen P."/>
            <person name="Peters A.F."/>
            <person name="Pommier C."/>
            <person name="Potin P."/>
            <person name="Poulain J."/>
            <person name="Quesneville H."/>
            <person name="Read B."/>
            <person name="Rensing S.A."/>
            <person name="Ritter A."/>
            <person name="Rousvoal S."/>
            <person name="Samanta M."/>
            <person name="Samson G."/>
            <person name="Schroeder D.C."/>
            <person name="Segurens B."/>
            <person name="Strittmatter M."/>
            <person name="Tonon T."/>
            <person name="Tregear J.W."/>
            <person name="Valentin K."/>
            <person name="von Dassow P."/>
            <person name="Yamagishi T."/>
            <person name="Van de Peer Y."/>
            <person name="Wincker P."/>
        </authorList>
    </citation>
    <scope>NUCLEOTIDE SEQUENCE [LARGE SCALE GENOMIC DNA]</scope>
    <source>
        <strain evidence="3">Ec32 / CCAP1310/4</strain>
    </source>
</reference>
<protein>
    <submittedName>
        <fullName evidence="2">Uncharacterized protein</fullName>
    </submittedName>
</protein>